<dbReference type="GeneID" id="117643645"/>
<keyword evidence="3 10" id="KW-0808">Transferase</keyword>
<dbReference type="GO" id="GO:0071596">
    <property type="term" value="P:ubiquitin-dependent protein catabolic process via the N-end rule pathway"/>
    <property type="evidence" value="ECO:0007669"/>
    <property type="project" value="UniProtKB-UniRule"/>
</dbReference>
<reference evidence="14" key="1">
    <citation type="submission" date="2025-08" db="UniProtKB">
        <authorList>
            <consortium name="RefSeq"/>
        </authorList>
    </citation>
    <scope>IDENTIFICATION</scope>
    <source>
        <tissue evidence="14">Total insect</tissue>
    </source>
</reference>
<feature type="region of interest" description="Disordered" evidence="11">
    <location>
        <begin position="1154"/>
        <end position="1176"/>
    </location>
</feature>
<evidence type="ECO:0000256" key="8">
    <source>
        <dbReference type="ARBA" id="ARBA00046341"/>
    </source>
</evidence>
<evidence type="ECO:0000256" key="2">
    <source>
        <dbReference type="ARBA" id="ARBA00004906"/>
    </source>
</evidence>
<gene>
    <name evidence="14" type="primary">LOC117643645</name>
</gene>
<evidence type="ECO:0000256" key="6">
    <source>
        <dbReference type="ARBA" id="ARBA00022786"/>
    </source>
</evidence>
<dbReference type="GO" id="GO:0000151">
    <property type="term" value="C:ubiquitin ligase complex"/>
    <property type="evidence" value="ECO:0007669"/>
    <property type="project" value="TreeGrafter"/>
</dbReference>
<organism evidence="14">
    <name type="scientific">Thrips palmi</name>
    <name type="common">Melon thrips</name>
    <dbReference type="NCBI Taxonomy" id="161013"/>
    <lineage>
        <taxon>Eukaryota</taxon>
        <taxon>Metazoa</taxon>
        <taxon>Ecdysozoa</taxon>
        <taxon>Arthropoda</taxon>
        <taxon>Hexapoda</taxon>
        <taxon>Insecta</taxon>
        <taxon>Pterygota</taxon>
        <taxon>Neoptera</taxon>
        <taxon>Paraneoptera</taxon>
        <taxon>Thysanoptera</taxon>
        <taxon>Terebrantia</taxon>
        <taxon>Thripoidea</taxon>
        <taxon>Thripidae</taxon>
        <taxon>Thrips</taxon>
    </lineage>
</organism>
<comment type="pathway">
    <text evidence="2 10">Protein modification; protein ubiquitination.</text>
</comment>
<keyword evidence="7 10" id="KW-0862">Zinc</keyword>
<feature type="domain" description="UBR-type" evidence="12">
    <location>
        <begin position="83"/>
        <end position="154"/>
    </location>
</feature>
<dbReference type="InterPro" id="IPR039164">
    <property type="entry name" value="UBR1-like"/>
</dbReference>
<dbReference type="InterPro" id="IPR055194">
    <property type="entry name" value="UBR1-like_WH"/>
</dbReference>
<dbReference type="GO" id="GO:0005737">
    <property type="term" value="C:cytoplasm"/>
    <property type="evidence" value="ECO:0007669"/>
    <property type="project" value="TreeGrafter"/>
</dbReference>
<dbReference type="GO" id="GO:0016567">
    <property type="term" value="P:protein ubiquitination"/>
    <property type="evidence" value="ECO:0007669"/>
    <property type="project" value="UniProtKB-UniRule"/>
</dbReference>
<dbReference type="GO" id="GO:0008270">
    <property type="term" value="F:zinc ion binding"/>
    <property type="evidence" value="ECO:0007669"/>
    <property type="project" value="UniProtKB-UniRule"/>
</dbReference>
<feature type="compositionally biased region" description="Low complexity" evidence="11">
    <location>
        <begin position="1760"/>
        <end position="1777"/>
    </location>
</feature>
<dbReference type="FunFam" id="2.10.110.30:FF:000002">
    <property type="entry name" value="Putative e3 ubiquitin-protein ligase ubr3"/>
    <property type="match status" value="1"/>
</dbReference>
<feature type="region of interest" description="Disordered" evidence="11">
    <location>
        <begin position="1267"/>
        <end position="1292"/>
    </location>
</feature>
<protein>
    <recommendedName>
        <fullName evidence="10">E3 ubiquitin-protein ligase</fullName>
        <ecNumber evidence="10">2.3.2.27</ecNumber>
    </recommendedName>
</protein>
<proteinExistence type="inferred from homology"/>
<feature type="compositionally biased region" description="Basic and acidic residues" evidence="11">
    <location>
        <begin position="1267"/>
        <end position="1285"/>
    </location>
</feature>
<keyword evidence="6 10" id="KW-0833">Ubl conjugation pathway</keyword>
<comment type="function">
    <text evidence="10">Ubiquitin ligase protein which is a component of the N-end rule pathway. Recognizes and binds to proteins bearing specific N-terminal residues that are destabilizing according to the N-end rule, leading to their ubiquitination and subsequent degradation.</text>
</comment>
<dbReference type="InterPro" id="IPR003126">
    <property type="entry name" value="Znf_UBR"/>
</dbReference>
<feature type="zinc finger region" description="UBR-type" evidence="9">
    <location>
        <begin position="83"/>
        <end position="154"/>
    </location>
</feature>
<dbReference type="KEGG" id="tpal:117643645"/>
<dbReference type="PANTHER" id="PTHR21497:SF39">
    <property type="entry name" value="E3 UBIQUITIN-PROTEIN LIGASE UBR3"/>
    <property type="match status" value="1"/>
</dbReference>
<evidence type="ECO:0000256" key="5">
    <source>
        <dbReference type="ARBA" id="ARBA00022771"/>
    </source>
</evidence>
<dbReference type="InterPro" id="IPR013083">
    <property type="entry name" value="Znf_RING/FYVE/PHD"/>
</dbReference>
<evidence type="ECO:0000313" key="13">
    <source>
        <dbReference type="Proteomes" id="UP000515158"/>
    </source>
</evidence>
<name>A0A6P8ZLA9_THRPL</name>
<dbReference type="UniPathway" id="UPA00143"/>
<evidence type="ECO:0000256" key="11">
    <source>
        <dbReference type="SAM" id="MobiDB-lite"/>
    </source>
</evidence>
<dbReference type="InterPro" id="IPR044046">
    <property type="entry name" value="E3_ligase_UBR-like_C"/>
</dbReference>
<dbReference type="Gene3D" id="3.30.40.10">
    <property type="entry name" value="Zinc/RING finger domain, C3HC4 (zinc finger)"/>
    <property type="match status" value="1"/>
</dbReference>
<evidence type="ECO:0000256" key="4">
    <source>
        <dbReference type="ARBA" id="ARBA00022723"/>
    </source>
</evidence>
<dbReference type="SMART" id="SM00396">
    <property type="entry name" value="ZnF_UBR1"/>
    <property type="match status" value="1"/>
</dbReference>
<evidence type="ECO:0000256" key="10">
    <source>
        <dbReference type="RuleBase" id="RU366018"/>
    </source>
</evidence>
<dbReference type="Gene3D" id="2.10.110.30">
    <property type="match status" value="1"/>
</dbReference>
<comment type="similarity">
    <text evidence="8 10">Belongs to the E3 ubiquitin-protein ligase UBR1-like family.</text>
</comment>
<evidence type="ECO:0000313" key="14">
    <source>
        <dbReference type="RefSeq" id="XP_034238534.1"/>
    </source>
</evidence>
<evidence type="ECO:0000256" key="3">
    <source>
        <dbReference type="ARBA" id="ARBA00022679"/>
    </source>
</evidence>
<dbReference type="CDD" id="cd19673">
    <property type="entry name" value="UBR-box_UBR3"/>
    <property type="match status" value="1"/>
</dbReference>
<keyword evidence="13" id="KW-1185">Reference proteome</keyword>
<dbReference type="FunCoup" id="A0A6P8ZLA9">
    <property type="interactions" value="601"/>
</dbReference>
<evidence type="ECO:0000256" key="7">
    <source>
        <dbReference type="ARBA" id="ARBA00022833"/>
    </source>
</evidence>
<dbReference type="Pfam" id="PF18995">
    <property type="entry name" value="PRT6_C"/>
    <property type="match status" value="2"/>
</dbReference>
<feature type="region of interest" description="Disordered" evidence="11">
    <location>
        <begin position="1730"/>
        <end position="1778"/>
    </location>
</feature>
<dbReference type="Proteomes" id="UP000515158">
    <property type="component" value="Unplaced"/>
</dbReference>
<accession>A0A6P8ZLA9</accession>
<sequence>MNSIPSPQAQAIMKKGKRSAAEYVHKDCCSNHPQRLNEILDYLLNPNNSIGDWETVDWCRWLVASGHTPDEFTDIVRQYDNASLCGLVWTANFVAYRCRTCSISPCMSLCLECFQKGNHINHDFNMFRSQAGGACDCGDTNVMKEKGFCSRHGPQAQANKPNAPTDLLNVAEVMMPRIFLRLIQYFRDSSVAEVHSTAIQDADLFLSMLLEFSSLGAAMRRVMASSLTNPQLYKNMTTPNGLPCQIVYMRKSKEVYETALDTLLNPDPPEEFKDCVALQKRLVHRCFLEELMFWNIKFEFPQKMVCLLLNLLPEPDYKEALTQALVLHYSRISHMLERSSDPDSMSNRVVHMSVQLFSNQQLAMSMTENLDLLHVMTITLKYMMSQLLIPNTLHEPDKNLHLVVDCGLAVMKEHCYWPLVSDLNNVLSHRSVALKFMGDDSLLEIWFDFLTMFQGMNVNQREMTQHIEFEPNTYYAAFSAELEACAYPMWALLAHLDESTLQYSKRVIASCLTALQDWLDEISFTHPIEVIDTWQLKFVLFQQQSSVCLFVPFPFDVQKDKYQVSFHLSLHRYLAVFMSNAIRRQGLALRDVLPPSDVVQLIMFHPLRVQAAFYEIVSGLWVRNGLQIKGQAMTYIQCNFCNSMVDADLYLLQVCATQLQPEKFLTTVLDQFHMKDWLSLAAFTNPQHLLDSELETPMLESCLLFLATLVSIRNYLGVSEATISELEMGTLLCMGDKTHSQLIDLMPEKSYPLPQSRDFETVLTEVADYRAPNFESSGNMQQGMYRPKAWIWDQQYNPIHVLLRAVHRRDFQNSMDRFTEYVQQTGKFKGSGSPWPPFRMPKDVHPAYDDPRKVLQSRVFHSFAFIVLHKAVHGHDVSDHVIALTLYLLELALSIESPLEEPSQICPASRRQEPHIVKDGDLMSWYDTDWLSNNLRTVVNSVILNMEHSAYDSSESEGESFSLDCRPGPGPLALEPSQSQARAMGPKRYRSAPLFLTHPPALNMIAGSSSSQAGAFSLPALPQPGVGDGTMEVESPASPDEVAELVFSGESEASASEGGCLALVSGGRSTEDDDSSGEMEITHSMSLAVVGELAVISADGATSDSEVASGMHGMEPVPSSSSRNIVPVGSQAIQPAASSSGSNIVAVGVQAVEPSSSSSGRSKFFKKKHKKQGSENLHVPMSVNESIISLLLKLHSNLTETPDSFNPYDVERQAAQASGSSEDQSNDYVGDGPFFVGKLLKHIMALDPMCRDAVFEVREKLWGKKPEENKDEQKMREDEEREERRRRAKERQKKLMEEFASQQKQFMEMAMETDENGMDWEEDENASMVSKKEYDCAICNQTTLSTAENPMGLVVLLQPTSVLGHKRSRKEFKLPTTDEEQSVLKIRDKLSDNFDRRVQLLSQQFDDLSWQLSLNLGWEGGVHLQTCGHHLHLECHKSYLQSLKNQQRQQQSLDVDRGEYSCPICRQLANSVLPLTPELGECAAMVRSRPTNSLSIVSEISHLLQENPVPIKASTLPDAMSKLMEDMTNCTHRKYKQKSATTSHQSLFLFVASIARTNLELELVQRGGNLCTDLESINSPLIPKRSCIVPLLHVLAMHARCLAVWPVGRMWQQLAGVEAETETTAIAPIEKEVPLLLRDPTAILLQLVLLLPLHIDETFFLCVVKVLYNLLYFQVLAQLSCRLSDRERRVWRAAFENRQPSLHEVTTLEAAMALTIRLLEPSQIYLDTSDMETGSSQSQASNAPSQPAESQKSASSSLGVNASNVSSAPSTSSLDSPDIPPMIFLHRRSVVRVDDPDSPLEPLSEQEQNILLNKKALENEVQQLCLSFLRIAALLRHHLYEQPLPEIQDENSEFVRLVYYLDLVSEGMNLAKFNSAVVLSWPAADPSNHGYLPPKDWAEELNAFAQNAQMTARAFLLDHHKLWSQPKLLSLPQLYDGIFQYYLRRHCAQCDSVPRETTLCLLCGTLVCFKENCCQQSDVCEAVQHAEICGAGTAVFLVVTSSCIIVIRGKRACLWGSVYLDSFGEEDRELKRGRPLFLSPERYQLLQQQWVSHRFDHTNKKWVWHRDSL</sequence>
<comment type="catalytic activity">
    <reaction evidence="1 10">
        <text>S-ubiquitinyl-[E2 ubiquitin-conjugating enzyme]-L-cysteine + [acceptor protein]-L-lysine = [E2 ubiquitin-conjugating enzyme]-L-cysteine + N(6)-ubiquitinyl-[acceptor protein]-L-lysine.</text>
        <dbReference type="EC" id="2.3.2.27"/>
    </reaction>
</comment>
<dbReference type="RefSeq" id="XP_034238534.1">
    <property type="nucleotide sequence ID" value="XM_034382643.1"/>
</dbReference>
<dbReference type="Pfam" id="PF22960">
    <property type="entry name" value="WHD_UBR1"/>
    <property type="match status" value="1"/>
</dbReference>
<dbReference type="GO" id="GO:0061630">
    <property type="term" value="F:ubiquitin protein ligase activity"/>
    <property type="evidence" value="ECO:0007669"/>
    <property type="project" value="UniProtKB-UniRule"/>
</dbReference>
<dbReference type="Pfam" id="PF02207">
    <property type="entry name" value="zf-UBR"/>
    <property type="match status" value="1"/>
</dbReference>
<keyword evidence="4 10" id="KW-0479">Metal-binding</keyword>
<dbReference type="CDD" id="cd16483">
    <property type="entry name" value="RING-H2_UBR3"/>
    <property type="match status" value="1"/>
</dbReference>
<dbReference type="PANTHER" id="PTHR21497">
    <property type="entry name" value="UBIQUITIN LIGASE E3 ALPHA-RELATED"/>
    <property type="match status" value="1"/>
</dbReference>
<dbReference type="PROSITE" id="PS51157">
    <property type="entry name" value="ZF_UBR"/>
    <property type="match status" value="1"/>
</dbReference>
<feature type="region of interest" description="Disordered" evidence="11">
    <location>
        <begin position="1104"/>
        <end position="1123"/>
    </location>
</feature>
<dbReference type="OrthoDB" id="15304at2759"/>
<dbReference type="CTD" id="130507"/>
<evidence type="ECO:0000259" key="12">
    <source>
        <dbReference type="PROSITE" id="PS51157"/>
    </source>
</evidence>
<dbReference type="EC" id="2.3.2.27" evidence="10"/>
<evidence type="ECO:0000256" key="1">
    <source>
        <dbReference type="ARBA" id="ARBA00000900"/>
    </source>
</evidence>
<keyword evidence="5 10" id="KW-0863">Zinc-finger</keyword>
<evidence type="ECO:0000256" key="9">
    <source>
        <dbReference type="PROSITE-ProRule" id="PRU00508"/>
    </source>
</evidence>
<dbReference type="InParanoid" id="A0A6P8ZLA9"/>
<feature type="compositionally biased region" description="Low complexity" evidence="11">
    <location>
        <begin position="1735"/>
        <end position="1751"/>
    </location>
</feature>